<accession>A0A7C9UZV6</accession>
<dbReference type="Gene3D" id="1.10.1200.10">
    <property type="entry name" value="ACP-like"/>
    <property type="match status" value="1"/>
</dbReference>
<gene>
    <name evidence="2" type="ORF">G4223_19350</name>
</gene>
<keyword evidence="3" id="KW-1185">Reference proteome</keyword>
<dbReference type="SUPFAM" id="SSF47336">
    <property type="entry name" value="ACP-like"/>
    <property type="match status" value="1"/>
</dbReference>
<evidence type="ECO:0000259" key="1">
    <source>
        <dbReference type="PROSITE" id="PS50075"/>
    </source>
</evidence>
<dbReference type="EMBL" id="JAAIYP010000047">
    <property type="protein sequence ID" value="NFV82272.1"/>
    <property type="molecule type" value="Genomic_DNA"/>
</dbReference>
<dbReference type="AlphaFoldDB" id="A0A7C9UZV6"/>
<evidence type="ECO:0000313" key="2">
    <source>
        <dbReference type="EMBL" id="NFV82272.1"/>
    </source>
</evidence>
<sequence>MSLSRDSLIALIQELTPVPGLDSDTIAASEELLTGGMIDSLGLMQIIEAIERALGKSVPPGAISIDNFNSLTAIEALQAKLAA</sequence>
<reference evidence="2 3" key="1">
    <citation type="submission" date="2020-02" db="EMBL/GenBank/DDBJ databases">
        <authorList>
            <person name="Dziuba M."/>
            <person name="Kuznetsov B."/>
            <person name="Mardanov A."/>
            <person name="Ravin N."/>
            <person name="Grouzdev D."/>
        </authorList>
    </citation>
    <scope>NUCLEOTIDE SEQUENCE [LARGE SCALE GENOMIC DNA]</scope>
    <source>
        <strain evidence="2 3">SpK</strain>
    </source>
</reference>
<organism evidence="2 3">
    <name type="scientific">Magnetospirillum aberrantis SpK</name>
    <dbReference type="NCBI Taxonomy" id="908842"/>
    <lineage>
        <taxon>Bacteria</taxon>
        <taxon>Pseudomonadati</taxon>
        <taxon>Pseudomonadota</taxon>
        <taxon>Alphaproteobacteria</taxon>
        <taxon>Rhodospirillales</taxon>
        <taxon>Rhodospirillaceae</taxon>
        <taxon>Magnetospirillum</taxon>
    </lineage>
</organism>
<name>A0A7C9UZV6_9PROT</name>
<dbReference type="InterPro" id="IPR036736">
    <property type="entry name" value="ACP-like_sf"/>
</dbReference>
<evidence type="ECO:0000313" key="3">
    <source>
        <dbReference type="Proteomes" id="UP000480684"/>
    </source>
</evidence>
<dbReference type="RefSeq" id="WP_163683138.1">
    <property type="nucleotide sequence ID" value="NZ_JAAIYP010000047.1"/>
</dbReference>
<dbReference type="Proteomes" id="UP000480684">
    <property type="component" value="Unassembled WGS sequence"/>
</dbReference>
<dbReference type="PROSITE" id="PS50075">
    <property type="entry name" value="CARRIER"/>
    <property type="match status" value="1"/>
</dbReference>
<dbReference type="InterPro" id="IPR009081">
    <property type="entry name" value="PP-bd_ACP"/>
</dbReference>
<protein>
    <submittedName>
        <fullName evidence="2">Acyl carrier protein</fullName>
    </submittedName>
</protein>
<proteinExistence type="predicted"/>
<dbReference type="Pfam" id="PF00550">
    <property type="entry name" value="PP-binding"/>
    <property type="match status" value="1"/>
</dbReference>
<comment type="caution">
    <text evidence="2">The sequence shown here is derived from an EMBL/GenBank/DDBJ whole genome shotgun (WGS) entry which is preliminary data.</text>
</comment>
<feature type="domain" description="Carrier" evidence="1">
    <location>
        <begin position="2"/>
        <end position="83"/>
    </location>
</feature>